<reference evidence="2 3" key="1">
    <citation type="submission" date="2019-09" db="EMBL/GenBank/DDBJ databases">
        <authorList>
            <person name="Chandra G."/>
            <person name="Truman W A."/>
        </authorList>
    </citation>
    <scope>NUCLEOTIDE SEQUENCE [LARGE SCALE GENOMIC DNA]</scope>
    <source>
        <strain evidence="2">PS624</strain>
    </source>
</reference>
<sequence length="306" mass="33952">MSEQETLQKQNPSAKTSDYNARTLPRILTVTDQYGDPVQNPGFTKSNQLYFEGKAPRSELVELLDKSIPVYHPVYVTEHGDFNFYLTDQRSGDHEYSVKDSNGYESAPWVITLDITDAVSIDWITGPDGQMIEDNGSTLFSELDFVGQGEAGQKIELLDNGVVVQTFAVNEMKRWFGNVKELSTGSHEFMARGQKGQESAVWRVLIKKPAPLSIRFVLGQENYQLIENNGATTDQVVTIVGTANPNEKGWVVTSANAAEPFAANESGVYFTTFRNLAAGRHSFSLRSDLGRVSAPWVVIVIYSKLP</sequence>
<gene>
    <name evidence="2" type="ORF">PS624_04446</name>
</gene>
<evidence type="ECO:0000313" key="2">
    <source>
        <dbReference type="EMBL" id="VVN23160.1"/>
    </source>
</evidence>
<dbReference type="EMBL" id="CABVGZ010000058">
    <property type="protein sequence ID" value="VVN23160.1"/>
    <property type="molecule type" value="Genomic_DNA"/>
</dbReference>
<accession>A0A5E6W3C5</accession>
<evidence type="ECO:0000256" key="1">
    <source>
        <dbReference type="SAM" id="MobiDB-lite"/>
    </source>
</evidence>
<evidence type="ECO:0000313" key="3">
    <source>
        <dbReference type="Proteomes" id="UP000326241"/>
    </source>
</evidence>
<proteinExistence type="predicted"/>
<dbReference type="AlphaFoldDB" id="A0A5E6W3C5"/>
<dbReference type="Proteomes" id="UP000326241">
    <property type="component" value="Unassembled WGS sequence"/>
</dbReference>
<organism evidence="2 3">
    <name type="scientific">Pseudomonas fluorescens</name>
    <dbReference type="NCBI Taxonomy" id="294"/>
    <lineage>
        <taxon>Bacteria</taxon>
        <taxon>Pseudomonadati</taxon>
        <taxon>Pseudomonadota</taxon>
        <taxon>Gammaproteobacteria</taxon>
        <taxon>Pseudomonadales</taxon>
        <taxon>Pseudomonadaceae</taxon>
        <taxon>Pseudomonas</taxon>
    </lineage>
</organism>
<protein>
    <submittedName>
        <fullName evidence="2">Uncharacterized protein</fullName>
    </submittedName>
</protein>
<feature type="region of interest" description="Disordered" evidence="1">
    <location>
        <begin position="1"/>
        <end position="22"/>
    </location>
</feature>
<feature type="compositionally biased region" description="Polar residues" evidence="1">
    <location>
        <begin position="1"/>
        <end position="20"/>
    </location>
</feature>
<name>A0A5E6W3C5_PSEFL</name>
<dbReference type="RefSeq" id="WP_150775947.1">
    <property type="nucleotide sequence ID" value="NZ_CABVGZ010000058.1"/>
</dbReference>